<protein>
    <submittedName>
        <fullName evidence="1">Uncharacterized protein</fullName>
    </submittedName>
</protein>
<evidence type="ECO:0000313" key="2">
    <source>
        <dbReference type="Proteomes" id="UP000189681"/>
    </source>
</evidence>
<proteinExistence type="predicted"/>
<gene>
    <name evidence="1" type="ORF">AYP45_14695</name>
</gene>
<comment type="caution">
    <text evidence="1">The sequence shown here is derived from an EMBL/GenBank/DDBJ whole genome shotgun (WGS) entry which is preliminary data.</text>
</comment>
<evidence type="ECO:0000313" key="1">
    <source>
        <dbReference type="EMBL" id="OOP55440.1"/>
    </source>
</evidence>
<dbReference type="EMBL" id="AYTS01000145">
    <property type="protein sequence ID" value="OOP55440.1"/>
    <property type="molecule type" value="Genomic_DNA"/>
</dbReference>
<accession>A0A1V4AQQ4</accession>
<dbReference type="AlphaFoldDB" id="A0A1V4AQQ4"/>
<organism evidence="1 2">
    <name type="scientific">Candidatus Brocadia carolinensis</name>
    <dbReference type="NCBI Taxonomy" id="1004156"/>
    <lineage>
        <taxon>Bacteria</taxon>
        <taxon>Pseudomonadati</taxon>
        <taxon>Planctomycetota</taxon>
        <taxon>Candidatus Brocadiia</taxon>
        <taxon>Candidatus Brocadiales</taxon>
        <taxon>Candidatus Brocadiaceae</taxon>
        <taxon>Candidatus Brocadia</taxon>
    </lineage>
</organism>
<name>A0A1V4AQQ4_9BACT</name>
<reference evidence="1 2" key="1">
    <citation type="journal article" date="2017" name="Water Res.">
        <title>Discovery and metagenomic analysis of an anammox bacterial enrichment related to Candidatus "Brocadia caroliniensis" in a full-scale glycerol-fed nitritation-denitritation separate centrate treatment process.</title>
        <authorList>
            <person name="Park H."/>
            <person name="Brotto A.C."/>
            <person name="van Loosdrecht M.C."/>
            <person name="Chandran K."/>
        </authorList>
    </citation>
    <scope>NUCLEOTIDE SEQUENCE [LARGE SCALE GENOMIC DNA]</scope>
    <source>
        <strain evidence="1">26THWARD</strain>
    </source>
</reference>
<dbReference type="Proteomes" id="UP000189681">
    <property type="component" value="Unassembled WGS sequence"/>
</dbReference>
<sequence length="71" mass="8042">MTLALPLMAYGALSLQARRGYLFLINNLCLLIRLSRVEKKLIKKEVLTQEYYSIVVSTPFQAGIGFCGHHE</sequence>